<keyword evidence="3" id="KW-1185">Reference proteome</keyword>
<protein>
    <submittedName>
        <fullName evidence="2">CLUMA_CG000268, isoform A</fullName>
    </submittedName>
</protein>
<dbReference type="Proteomes" id="UP000183832">
    <property type="component" value="Unassembled WGS sequence"/>
</dbReference>
<dbReference type="EMBL" id="CVRI01000001">
    <property type="protein sequence ID" value="CRK86510.1"/>
    <property type="molecule type" value="Genomic_DNA"/>
</dbReference>
<name>A0A1J1HJ62_9DIPT</name>
<feature type="compositionally biased region" description="Basic and acidic residues" evidence="1">
    <location>
        <begin position="70"/>
        <end position="81"/>
    </location>
</feature>
<evidence type="ECO:0000313" key="3">
    <source>
        <dbReference type="Proteomes" id="UP000183832"/>
    </source>
</evidence>
<proteinExistence type="predicted"/>
<evidence type="ECO:0000256" key="1">
    <source>
        <dbReference type="SAM" id="MobiDB-lite"/>
    </source>
</evidence>
<evidence type="ECO:0000313" key="2">
    <source>
        <dbReference type="EMBL" id="CRK86510.1"/>
    </source>
</evidence>
<dbReference type="AlphaFoldDB" id="A0A1J1HJ62"/>
<gene>
    <name evidence="2" type="ORF">CLUMA_CG000268</name>
</gene>
<sequence>MEKKPFENYPHFETGELLIIAIDTRRIHKHKKGRRYFCLNWLVSKVLYMRERGKAEGLPIADDDAGDGEVQSKKKNSEKNYPKTVKPYNELKINALGKLFSTVFNTQLEFITVFTSNVAFSVSPSSFNLNDNNTLTPTVYEASTIGQFYKLDQNAEHTPSNEKETSIVDSEKP</sequence>
<organism evidence="2 3">
    <name type="scientific">Clunio marinus</name>
    <dbReference type="NCBI Taxonomy" id="568069"/>
    <lineage>
        <taxon>Eukaryota</taxon>
        <taxon>Metazoa</taxon>
        <taxon>Ecdysozoa</taxon>
        <taxon>Arthropoda</taxon>
        <taxon>Hexapoda</taxon>
        <taxon>Insecta</taxon>
        <taxon>Pterygota</taxon>
        <taxon>Neoptera</taxon>
        <taxon>Endopterygota</taxon>
        <taxon>Diptera</taxon>
        <taxon>Nematocera</taxon>
        <taxon>Chironomoidea</taxon>
        <taxon>Chironomidae</taxon>
        <taxon>Clunio</taxon>
    </lineage>
</organism>
<feature type="region of interest" description="Disordered" evidence="1">
    <location>
        <begin position="58"/>
        <end position="82"/>
    </location>
</feature>
<accession>A0A1J1HJ62</accession>
<reference evidence="2 3" key="1">
    <citation type="submission" date="2015-04" db="EMBL/GenBank/DDBJ databases">
        <authorList>
            <person name="Syromyatnikov M.Y."/>
            <person name="Popov V.N."/>
        </authorList>
    </citation>
    <scope>NUCLEOTIDE SEQUENCE [LARGE SCALE GENOMIC DNA]</scope>
</reference>